<evidence type="ECO:0000256" key="5">
    <source>
        <dbReference type="ARBA" id="ARBA00023136"/>
    </source>
</evidence>
<keyword evidence="3" id="KW-0328">Glycosyltransferase</keyword>
<accession>A0A2U2HEX7</accession>
<keyword evidence="4 9" id="KW-0808">Transferase</keyword>
<dbReference type="EMBL" id="PXWF02000297">
    <property type="protein sequence ID" value="PWF42467.1"/>
    <property type="molecule type" value="Genomic_DNA"/>
</dbReference>
<sequence length="368" mass="38951">MKMSTAMPDATPCLKPDATPDVTSDAAPCAPTATGAAGTGAAAPPPAGQALLPLISVVVSASGRAHLLERNIAALVHQSLARGLYEIIIVDAFPNQHARHVVAAWRARTHASGPAIAYLHGSGTQGRAAAHNLGWRSGRGTIIGFTDDDTVPSPDWLLNALDAFDDHIDALYGRIDHAGVHCAARATTLEFAAANCFCRKSVLAAVGGFDERFRLAWRDDTDLQFRLAAINARLTHAPHASVTQPPRPASWGARLMQADKIAFDALLYKKHPLMYRQKIRGAPRWDYYATAAALLLALLGLAAGNRALALAGAAAWASALAVLCRRRLRGRSGSAALLAEAVVTAALLPPLAVFWRAAGAIRFRVWLA</sequence>
<dbReference type="InterPro" id="IPR001173">
    <property type="entry name" value="Glyco_trans_2-like"/>
</dbReference>
<dbReference type="GO" id="GO:0016757">
    <property type="term" value="F:glycosyltransferase activity"/>
    <property type="evidence" value="ECO:0007669"/>
    <property type="project" value="UniProtKB-KW"/>
</dbReference>
<evidence type="ECO:0000313" key="9">
    <source>
        <dbReference type="EMBL" id="PWF42467.1"/>
    </source>
</evidence>
<comment type="subcellular location">
    <subcellularLocation>
        <location evidence="1">Cell membrane</location>
    </subcellularLocation>
</comment>
<feature type="domain" description="Glycosyltransferase 2-like" evidence="8">
    <location>
        <begin position="56"/>
        <end position="182"/>
    </location>
</feature>
<dbReference type="AlphaFoldDB" id="A0A2U2HEX7"/>
<dbReference type="InterPro" id="IPR029044">
    <property type="entry name" value="Nucleotide-diphossugar_trans"/>
</dbReference>
<protein>
    <submittedName>
        <fullName evidence="9">Glycosyl transferase family 2</fullName>
    </submittedName>
</protein>
<feature type="region of interest" description="Disordered" evidence="6">
    <location>
        <begin position="1"/>
        <end position="26"/>
    </location>
</feature>
<evidence type="ECO:0000256" key="2">
    <source>
        <dbReference type="ARBA" id="ARBA00022475"/>
    </source>
</evidence>
<keyword evidence="5 7" id="KW-0472">Membrane</keyword>
<organism evidence="9 10">
    <name type="scientific">Massilia glaciei</name>
    <dbReference type="NCBI Taxonomy" id="1524097"/>
    <lineage>
        <taxon>Bacteria</taxon>
        <taxon>Pseudomonadati</taxon>
        <taxon>Pseudomonadota</taxon>
        <taxon>Betaproteobacteria</taxon>
        <taxon>Burkholderiales</taxon>
        <taxon>Oxalobacteraceae</taxon>
        <taxon>Telluria group</taxon>
        <taxon>Massilia</taxon>
    </lineage>
</organism>
<dbReference type="SUPFAM" id="SSF53448">
    <property type="entry name" value="Nucleotide-diphospho-sugar transferases"/>
    <property type="match status" value="1"/>
</dbReference>
<evidence type="ECO:0000259" key="8">
    <source>
        <dbReference type="Pfam" id="PF00535"/>
    </source>
</evidence>
<comment type="caution">
    <text evidence="9">The sequence shown here is derived from an EMBL/GenBank/DDBJ whole genome shotgun (WGS) entry which is preliminary data.</text>
</comment>
<evidence type="ECO:0000256" key="7">
    <source>
        <dbReference type="SAM" id="Phobius"/>
    </source>
</evidence>
<keyword evidence="10" id="KW-1185">Reference proteome</keyword>
<dbReference type="GO" id="GO:0005886">
    <property type="term" value="C:plasma membrane"/>
    <property type="evidence" value="ECO:0007669"/>
    <property type="project" value="UniProtKB-SubCell"/>
</dbReference>
<dbReference type="Proteomes" id="UP000241421">
    <property type="component" value="Unassembled WGS sequence"/>
</dbReference>
<keyword evidence="7" id="KW-1133">Transmembrane helix</keyword>
<name>A0A2U2HEX7_9BURK</name>
<gene>
    <name evidence="9" type="ORF">C7C56_022860</name>
</gene>
<keyword evidence="7" id="KW-0812">Transmembrane</keyword>
<proteinExistence type="predicted"/>
<evidence type="ECO:0000256" key="4">
    <source>
        <dbReference type="ARBA" id="ARBA00022679"/>
    </source>
</evidence>
<evidence type="ECO:0000313" key="10">
    <source>
        <dbReference type="Proteomes" id="UP000241421"/>
    </source>
</evidence>
<dbReference type="PANTHER" id="PTHR43646:SF2">
    <property type="entry name" value="GLYCOSYLTRANSFERASE 2-LIKE DOMAIN-CONTAINING PROTEIN"/>
    <property type="match status" value="1"/>
</dbReference>
<feature type="transmembrane region" description="Helical" evidence="7">
    <location>
        <begin position="307"/>
        <end position="324"/>
    </location>
</feature>
<dbReference type="OrthoDB" id="9781367at2"/>
<evidence type="ECO:0000256" key="3">
    <source>
        <dbReference type="ARBA" id="ARBA00022676"/>
    </source>
</evidence>
<evidence type="ECO:0000256" key="6">
    <source>
        <dbReference type="SAM" id="MobiDB-lite"/>
    </source>
</evidence>
<keyword evidence="2" id="KW-1003">Cell membrane</keyword>
<evidence type="ECO:0000256" key="1">
    <source>
        <dbReference type="ARBA" id="ARBA00004236"/>
    </source>
</evidence>
<dbReference type="PANTHER" id="PTHR43646">
    <property type="entry name" value="GLYCOSYLTRANSFERASE"/>
    <property type="match status" value="1"/>
</dbReference>
<reference evidence="9 10" key="1">
    <citation type="submission" date="2018-04" db="EMBL/GenBank/DDBJ databases">
        <title>Massilia violaceinigra sp. nov., a novel purple-pigmented bacterium isolated from Tianshan glacier, Xinjiang, China.</title>
        <authorList>
            <person name="Wang H."/>
        </authorList>
    </citation>
    <scope>NUCLEOTIDE SEQUENCE [LARGE SCALE GENOMIC DNA]</scope>
    <source>
        <strain evidence="9 10">B448-2</strain>
    </source>
</reference>
<dbReference type="Gene3D" id="3.90.550.10">
    <property type="entry name" value="Spore Coat Polysaccharide Biosynthesis Protein SpsA, Chain A"/>
    <property type="match status" value="1"/>
</dbReference>
<dbReference type="Pfam" id="PF00535">
    <property type="entry name" value="Glycos_transf_2"/>
    <property type="match status" value="1"/>
</dbReference>
<feature type="transmembrane region" description="Helical" evidence="7">
    <location>
        <begin position="285"/>
        <end position="301"/>
    </location>
</feature>
<feature type="transmembrane region" description="Helical" evidence="7">
    <location>
        <begin position="336"/>
        <end position="358"/>
    </location>
</feature>